<dbReference type="PANTHER" id="PTHR11306:SF68">
    <property type="entry name" value="NPC INTRACELLULAR CHOLESTEROL TRANSPORTER 2"/>
    <property type="match status" value="1"/>
</dbReference>
<evidence type="ECO:0000256" key="3">
    <source>
        <dbReference type="ARBA" id="ARBA00022525"/>
    </source>
</evidence>
<evidence type="ECO:0000313" key="6">
    <source>
        <dbReference type="RefSeq" id="XP_014674257.1"/>
    </source>
</evidence>
<evidence type="ECO:0000259" key="4">
    <source>
        <dbReference type="SMART" id="SM00737"/>
    </source>
</evidence>
<dbReference type="RefSeq" id="XP_014674257.1">
    <property type="nucleotide sequence ID" value="XM_014818771.1"/>
</dbReference>
<sequence>MPLKKKTNKRKMICDSRNLVPTVTPSDMLPAAGQVSTLAIVAVAACVAIAGGTTFKDCEGASSKLTIVVYGVIAGVKVPFPFPQPDACRGSGVTCPVQPGSEYTWQSSMSVDPSYPSMKLFVQIELHDSDNENVFCTMIAVVIKE</sequence>
<dbReference type="InterPro" id="IPR039670">
    <property type="entry name" value="NPC2-like"/>
</dbReference>
<reference evidence="6" key="1">
    <citation type="submission" date="2025-08" db="UniProtKB">
        <authorList>
            <consortium name="RefSeq"/>
        </authorList>
    </citation>
    <scope>IDENTIFICATION</scope>
</reference>
<evidence type="ECO:0000313" key="5">
    <source>
        <dbReference type="Proteomes" id="UP000695022"/>
    </source>
</evidence>
<proteinExistence type="inferred from homology"/>
<dbReference type="SMART" id="SM00737">
    <property type="entry name" value="ML"/>
    <property type="match status" value="1"/>
</dbReference>
<protein>
    <submittedName>
        <fullName evidence="6">Epididymal secretory protein E1-like</fullName>
    </submittedName>
</protein>
<keyword evidence="5" id="KW-1185">Reference proteome</keyword>
<dbReference type="Proteomes" id="UP000695022">
    <property type="component" value="Unplaced"/>
</dbReference>
<dbReference type="PANTHER" id="PTHR11306">
    <property type="entry name" value="NIEMANN PICK TYPE C2 PROTEIN NPC2-RELATED"/>
    <property type="match status" value="1"/>
</dbReference>
<evidence type="ECO:0000256" key="1">
    <source>
        <dbReference type="ARBA" id="ARBA00004613"/>
    </source>
</evidence>
<dbReference type="SUPFAM" id="SSF81296">
    <property type="entry name" value="E set domains"/>
    <property type="match status" value="1"/>
</dbReference>
<evidence type="ECO:0000256" key="2">
    <source>
        <dbReference type="ARBA" id="ARBA00006370"/>
    </source>
</evidence>
<name>A0ABM1EPY6_PRICU</name>
<keyword evidence="3" id="KW-0964">Secreted</keyword>
<accession>A0ABM1EPY6</accession>
<dbReference type="InterPro" id="IPR014756">
    <property type="entry name" value="Ig_E-set"/>
</dbReference>
<dbReference type="Pfam" id="PF02221">
    <property type="entry name" value="E1_DerP2_DerF2"/>
    <property type="match status" value="1"/>
</dbReference>
<feature type="domain" description="MD-2-related lipid-recognition" evidence="4">
    <location>
        <begin position="23"/>
        <end position="141"/>
    </location>
</feature>
<organism evidence="5 6">
    <name type="scientific">Priapulus caudatus</name>
    <name type="common">Priapulid worm</name>
    <dbReference type="NCBI Taxonomy" id="37621"/>
    <lineage>
        <taxon>Eukaryota</taxon>
        <taxon>Metazoa</taxon>
        <taxon>Ecdysozoa</taxon>
        <taxon>Scalidophora</taxon>
        <taxon>Priapulida</taxon>
        <taxon>Priapulimorpha</taxon>
        <taxon>Priapulimorphida</taxon>
        <taxon>Priapulidae</taxon>
        <taxon>Priapulus</taxon>
    </lineage>
</organism>
<dbReference type="Gene3D" id="2.60.40.770">
    <property type="match status" value="1"/>
</dbReference>
<dbReference type="InterPro" id="IPR003172">
    <property type="entry name" value="ML_dom"/>
</dbReference>
<dbReference type="GeneID" id="106814456"/>
<comment type="subcellular location">
    <subcellularLocation>
        <location evidence="1">Secreted</location>
    </subcellularLocation>
</comment>
<gene>
    <name evidence="6" type="primary">LOC106814456</name>
</gene>
<comment type="similarity">
    <text evidence="2">Belongs to the NPC2 family.</text>
</comment>